<dbReference type="InParanoid" id="A0A1B1AMF7"/>
<dbReference type="AlphaFoldDB" id="A0A1B1AMF7"/>
<dbReference type="STRING" id="1759059.ATE48_18575"/>
<evidence type="ECO:0000313" key="2">
    <source>
        <dbReference type="Proteomes" id="UP000092498"/>
    </source>
</evidence>
<evidence type="ECO:0008006" key="3">
    <source>
        <dbReference type="Google" id="ProtNLM"/>
    </source>
</evidence>
<keyword evidence="2" id="KW-1185">Reference proteome</keyword>
<name>A0A1B1AMF7_9PROT</name>
<organism evidence="1 2">
    <name type="scientific">Candidatus Viadribacter manganicus</name>
    <dbReference type="NCBI Taxonomy" id="1759059"/>
    <lineage>
        <taxon>Bacteria</taxon>
        <taxon>Pseudomonadati</taxon>
        <taxon>Pseudomonadota</taxon>
        <taxon>Alphaproteobacteria</taxon>
        <taxon>Hyphomonadales</taxon>
        <taxon>Hyphomonadaceae</taxon>
        <taxon>Candidatus Viadribacter</taxon>
    </lineage>
</organism>
<dbReference type="RefSeq" id="WP_066774190.1">
    <property type="nucleotide sequence ID" value="NZ_CP013244.1"/>
</dbReference>
<accession>A0A1B1AMF7</accession>
<dbReference type="InterPro" id="IPR036641">
    <property type="entry name" value="HPT_dom_sf"/>
</dbReference>
<dbReference type="GO" id="GO:0000160">
    <property type="term" value="P:phosphorelay signal transduction system"/>
    <property type="evidence" value="ECO:0007669"/>
    <property type="project" value="InterPro"/>
</dbReference>
<dbReference type="Proteomes" id="UP000092498">
    <property type="component" value="Chromosome"/>
</dbReference>
<dbReference type="EMBL" id="CP013244">
    <property type="protein sequence ID" value="ANP47757.1"/>
    <property type="molecule type" value="Genomic_DNA"/>
</dbReference>
<dbReference type="KEGG" id="cbot:ATE48_18575"/>
<proteinExistence type="predicted"/>
<gene>
    <name evidence="1" type="ORF">ATE48_18575</name>
</gene>
<sequence length="164" mass="17692">MAKPKVELINPRDTGLRTFELKKPIFDAGAVARADQALESMGDELQVWLDADIERLQSARLRADAANWTMLSQEDVHAIAHDLKGMGATYGSLLATQIAASLCRLIETDAGKALAQRDPALARAHIDAIRASVRDDIRSAEHPIGRAVLRALEIGVADLGVAPH</sequence>
<dbReference type="OrthoDB" id="9786548at2"/>
<dbReference type="SUPFAM" id="SSF47226">
    <property type="entry name" value="Histidine-containing phosphotransfer domain, HPT domain"/>
    <property type="match status" value="1"/>
</dbReference>
<protein>
    <recommendedName>
        <fullName evidence="3">HPt domain-containing protein</fullName>
    </recommendedName>
</protein>
<reference evidence="1 2" key="1">
    <citation type="submission" date="2015-11" db="EMBL/GenBank/DDBJ databases">
        <title>Whole-Genome Sequence of Candidatus Oderbacter manganicum from the National Park Lower Oder Valley, Germany.</title>
        <authorList>
            <person name="Braun B."/>
            <person name="Liere K."/>
            <person name="Szewzyk U."/>
        </authorList>
    </citation>
    <scope>NUCLEOTIDE SEQUENCE [LARGE SCALE GENOMIC DNA]</scope>
    <source>
        <strain evidence="1 2">OTSz_A_272</strain>
    </source>
</reference>
<evidence type="ECO:0000313" key="1">
    <source>
        <dbReference type="EMBL" id="ANP47757.1"/>
    </source>
</evidence>